<dbReference type="PANTHER" id="PTHR43734:SF7">
    <property type="entry name" value="4,4'-DIAPONEUROSPORENE OXYGENASE"/>
    <property type="match status" value="1"/>
</dbReference>
<evidence type="ECO:0000256" key="12">
    <source>
        <dbReference type="ARBA" id="ARBA00048532"/>
    </source>
</evidence>
<evidence type="ECO:0000259" key="14">
    <source>
        <dbReference type="Pfam" id="PF01593"/>
    </source>
</evidence>
<evidence type="ECO:0000256" key="10">
    <source>
        <dbReference type="ARBA" id="ARBA00041900"/>
    </source>
</evidence>
<name>A0AAW7YN63_9STAP</name>
<proteinExistence type="inferred from homology"/>
<organism evidence="15 16">
    <name type="scientific">Staphylococcus pasteuri_A</name>
    <dbReference type="NCBI Taxonomy" id="3062664"/>
    <lineage>
        <taxon>Bacteria</taxon>
        <taxon>Bacillati</taxon>
        <taxon>Bacillota</taxon>
        <taxon>Bacilli</taxon>
        <taxon>Bacillales</taxon>
        <taxon>Staphylococcaceae</taxon>
        <taxon>Staphylococcus</taxon>
    </lineage>
</organism>
<dbReference type="Gene3D" id="3.50.50.60">
    <property type="entry name" value="FAD/NAD(P)-binding domain"/>
    <property type="match status" value="2"/>
</dbReference>
<evidence type="ECO:0000256" key="2">
    <source>
        <dbReference type="ARBA" id="ARBA00022630"/>
    </source>
</evidence>
<evidence type="ECO:0000256" key="8">
    <source>
        <dbReference type="ARBA" id="ARBA00038194"/>
    </source>
</evidence>
<protein>
    <recommendedName>
        <fullName evidence="9">4,4'-diaponeurosporene oxygenase</fullName>
    </recommendedName>
    <alternativeName>
        <fullName evidence="10">4,4'-diaponeurosporene oxidase</fullName>
    </alternativeName>
    <alternativeName>
        <fullName evidence="11">Carotenoid oxidase</fullName>
    </alternativeName>
</protein>
<dbReference type="InterPro" id="IPR014105">
    <property type="entry name" value="Carotenoid/retinoid_OxRdtase"/>
</dbReference>
<gene>
    <name evidence="15" type="ORF">Q4528_00995</name>
</gene>
<comment type="caution">
    <text evidence="15">The sequence shown here is derived from an EMBL/GenBank/DDBJ whole genome shotgun (WGS) entry which is preliminary data.</text>
</comment>
<comment type="similarity">
    <text evidence="8">Belongs to the carotenoid/retinoid oxidoreductase family. CrtP subfamily.</text>
</comment>
<dbReference type="PANTHER" id="PTHR43734">
    <property type="entry name" value="PHYTOENE DESATURASE"/>
    <property type="match status" value="1"/>
</dbReference>
<evidence type="ECO:0000256" key="1">
    <source>
        <dbReference type="ARBA" id="ARBA00001974"/>
    </source>
</evidence>
<comment type="catalytic activity">
    <reaction evidence="12">
        <text>all-trans-4,4'-diaponeurosporene + 2 AH2 + 2 O2 = 4,4'-diaponeurosporenal + 2 A + 3 H2O</text>
        <dbReference type="Rhea" id="RHEA:56104"/>
        <dbReference type="ChEBI" id="CHEBI:13193"/>
        <dbReference type="ChEBI" id="CHEBI:15377"/>
        <dbReference type="ChEBI" id="CHEBI:15379"/>
        <dbReference type="ChEBI" id="CHEBI:17499"/>
        <dbReference type="ChEBI" id="CHEBI:62743"/>
        <dbReference type="ChEBI" id="CHEBI:79065"/>
    </reaction>
</comment>
<evidence type="ECO:0000256" key="9">
    <source>
        <dbReference type="ARBA" id="ARBA00039159"/>
    </source>
</evidence>
<dbReference type="EMBL" id="JAUOQO010000001">
    <property type="protein sequence ID" value="MDO6572728.1"/>
    <property type="molecule type" value="Genomic_DNA"/>
</dbReference>
<comment type="pathway">
    <text evidence="7">Carotenoid biosynthesis; staphyloxanthin biosynthesis; staphyloxanthin from farnesyl diphosphate: step 3/5.</text>
</comment>
<evidence type="ECO:0000256" key="3">
    <source>
        <dbReference type="ARBA" id="ARBA00022746"/>
    </source>
</evidence>
<dbReference type="SUPFAM" id="SSF51905">
    <property type="entry name" value="FAD/NAD(P)-binding domain"/>
    <property type="match status" value="1"/>
</dbReference>
<dbReference type="AlphaFoldDB" id="A0AAW7YN63"/>
<keyword evidence="5 13" id="KW-0560">Oxidoreductase</keyword>
<evidence type="ECO:0000313" key="15">
    <source>
        <dbReference type="EMBL" id="MDO6572728.1"/>
    </source>
</evidence>
<evidence type="ECO:0000256" key="7">
    <source>
        <dbReference type="ARBA" id="ARBA00037901"/>
    </source>
</evidence>
<dbReference type="GO" id="GO:0016117">
    <property type="term" value="P:carotenoid biosynthetic process"/>
    <property type="evidence" value="ECO:0007669"/>
    <property type="project" value="UniProtKB-KW"/>
</dbReference>
<evidence type="ECO:0000313" key="16">
    <source>
        <dbReference type="Proteomes" id="UP001170310"/>
    </source>
</evidence>
<evidence type="ECO:0000256" key="11">
    <source>
        <dbReference type="ARBA" id="ARBA00042619"/>
    </source>
</evidence>
<sequence>MTENTKVVVIGGGLGGISAAIRMAQSGYEVSLFEQNEHIGGKVNRLETKGFGFDLGPSILTMPQIFERLFEYSNKHMEDYVTIERLPLQWRSFFTDGTYIDLYEGIEQTFSNNDQLSLTDKEELQNYLEYTRRIQRITEKGYFNKGLDKLKDIIKYHGPLRSLKEFDYFSTMQQAINQRVSNPKLRDMLGYFIKYVGSSSYHAPAVLSMLFNMQQEQGLWYVQGGIHRLAQALEQLAIEEGVQIHTSVSVKNIKTYHDDVVGVRLADGRFFEADYIISNMEVIPTYRELLHFNQKRIDKLEGVYEPASSGFVMHLGVSKSYPQLRHHNFFFSSNSKRNYEEVFDQKILPQDPTIYLVNTNKTDSTQVPNGYENIKVLPHIPYIQDKPFKKEEYQIFRNIVLDKLERMGLTDLRQHIIYEDYWLPEDIEQHYRSNRGAIYGVVADKKKNKGFKFPKCSQYFNNLYFVGGSVNPGGGMPMVTLSGQQVADMINLREGTKGEK</sequence>
<keyword evidence="4" id="KW-0274">FAD</keyword>
<reference evidence="15" key="1">
    <citation type="submission" date="2023-07" db="EMBL/GenBank/DDBJ databases">
        <title>Genome content predicts the carbon catabolic preferences of heterotrophic bacteria.</title>
        <authorList>
            <person name="Gralka M."/>
        </authorList>
    </citation>
    <scope>NUCLEOTIDE SEQUENCE</scope>
    <source>
        <strain evidence="15">E2R20</strain>
    </source>
</reference>
<comment type="cofactor">
    <cofactor evidence="1">
        <name>FAD</name>
        <dbReference type="ChEBI" id="CHEBI:57692"/>
    </cofactor>
</comment>
<dbReference type="RefSeq" id="WP_046466987.1">
    <property type="nucleotide sequence ID" value="NZ_JAUOQO010000001.1"/>
</dbReference>
<keyword evidence="16" id="KW-1185">Reference proteome</keyword>
<dbReference type="NCBIfam" id="TIGR02734">
    <property type="entry name" value="crtI_fam"/>
    <property type="match status" value="1"/>
</dbReference>
<dbReference type="GO" id="GO:0016491">
    <property type="term" value="F:oxidoreductase activity"/>
    <property type="evidence" value="ECO:0007669"/>
    <property type="project" value="UniProtKB-KW"/>
</dbReference>
<evidence type="ECO:0000256" key="13">
    <source>
        <dbReference type="RuleBase" id="RU362075"/>
    </source>
</evidence>
<evidence type="ECO:0000256" key="4">
    <source>
        <dbReference type="ARBA" id="ARBA00022827"/>
    </source>
</evidence>
<dbReference type="Proteomes" id="UP001170310">
    <property type="component" value="Unassembled WGS sequence"/>
</dbReference>
<accession>A0AAW7YN63</accession>
<evidence type="ECO:0000256" key="6">
    <source>
        <dbReference type="ARBA" id="ARBA00023026"/>
    </source>
</evidence>
<keyword evidence="2" id="KW-0285">Flavoprotein</keyword>
<dbReference type="InterPro" id="IPR002937">
    <property type="entry name" value="Amino_oxidase"/>
</dbReference>
<keyword evidence="6" id="KW-0843">Virulence</keyword>
<feature type="domain" description="Amine oxidase" evidence="14">
    <location>
        <begin position="14"/>
        <end position="489"/>
    </location>
</feature>
<keyword evidence="3 13" id="KW-0125">Carotenoid biosynthesis</keyword>
<dbReference type="InterPro" id="IPR036188">
    <property type="entry name" value="FAD/NAD-bd_sf"/>
</dbReference>
<evidence type="ECO:0000256" key="5">
    <source>
        <dbReference type="ARBA" id="ARBA00023002"/>
    </source>
</evidence>
<dbReference type="Pfam" id="PF01593">
    <property type="entry name" value="Amino_oxidase"/>
    <property type="match status" value="1"/>
</dbReference>